<proteinExistence type="predicted"/>
<organism evidence="2 3">
    <name type="scientific">Micromonospora halophytica</name>
    <dbReference type="NCBI Taxonomy" id="47864"/>
    <lineage>
        <taxon>Bacteria</taxon>
        <taxon>Bacillati</taxon>
        <taxon>Actinomycetota</taxon>
        <taxon>Actinomycetes</taxon>
        <taxon>Micromonosporales</taxon>
        <taxon>Micromonosporaceae</taxon>
        <taxon>Micromonospora</taxon>
    </lineage>
</organism>
<gene>
    <name evidence="2" type="ORF">GA0070560_10654</name>
</gene>
<protein>
    <submittedName>
        <fullName evidence="2">Uncharacterized protein</fullName>
    </submittedName>
</protein>
<evidence type="ECO:0000256" key="1">
    <source>
        <dbReference type="SAM" id="SignalP"/>
    </source>
</evidence>
<dbReference type="InterPro" id="IPR006311">
    <property type="entry name" value="TAT_signal"/>
</dbReference>
<evidence type="ECO:0000313" key="2">
    <source>
        <dbReference type="EMBL" id="SCG49623.1"/>
    </source>
</evidence>
<dbReference type="RefSeq" id="WP_139131477.1">
    <property type="nucleotide sequence ID" value="NZ_FMDN01000006.1"/>
</dbReference>
<dbReference type="AlphaFoldDB" id="A0A1C5HUQ7"/>
<dbReference type="EMBL" id="FMDN01000006">
    <property type="protein sequence ID" value="SCG49623.1"/>
    <property type="molecule type" value="Genomic_DNA"/>
</dbReference>
<feature type="signal peptide" evidence="1">
    <location>
        <begin position="1"/>
        <end position="32"/>
    </location>
</feature>
<name>A0A1C5HUQ7_9ACTN</name>
<reference evidence="3" key="1">
    <citation type="submission" date="2016-06" db="EMBL/GenBank/DDBJ databases">
        <authorList>
            <person name="Varghese N."/>
        </authorList>
    </citation>
    <scope>NUCLEOTIDE SEQUENCE [LARGE SCALE GENOMIC DNA]</scope>
    <source>
        <strain evidence="3">DSM 43171</strain>
    </source>
</reference>
<sequence>MAHLARRMMLAAAVAGLLSTSLGVAGSGAASAAPRTAARACTITTLPFPADVYRADAQAVDPTGRFAAGTALRVGEEGNQLMLLVWARGRLTTVESPLADSVADVNAHGVVVGNGWIGGHARPWVYRDGKIELLPTPSGYAAAAAINKAGDIVGWGEEPGIWRKVPLRWPAARPGTVEVLEAPAEATPVGITRNGTVVGSAGDFAEWTGWVRYPDGRVEELTVPGARSSVVHAAEGHWAVGRVDLGEANTVKVRWNLRDRSWSRLADELPWVVDVNARGVVVGGDRVVRGTSSRVLPGGGDRVGVGTRAIADTGAIVGFRNDDGRVTPVRWTGC</sequence>
<accession>A0A1C5HUQ7</accession>
<dbReference type="OrthoDB" id="3357943at2"/>
<dbReference type="Proteomes" id="UP000199408">
    <property type="component" value="Unassembled WGS sequence"/>
</dbReference>
<dbReference type="PROSITE" id="PS51318">
    <property type="entry name" value="TAT"/>
    <property type="match status" value="1"/>
</dbReference>
<keyword evidence="3" id="KW-1185">Reference proteome</keyword>
<evidence type="ECO:0000313" key="3">
    <source>
        <dbReference type="Proteomes" id="UP000199408"/>
    </source>
</evidence>
<feature type="chain" id="PRO_5008718059" evidence="1">
    <location>
        <begin position="33"/>
        <end position="334"/>
    </location>
</feature>
<keyword evidence="1" id="KW-0732">Signal</keyword>
<dbReference type="STRING" id="47864.GA0070560_10654"/>